<gene>
    <name evidence="2" type="ORF">TRM7557_01169</name>
</gene>
<sequence length="109" mass="12687">MAEGHTKPLDTVYANSAREMRQLQAQVRVLEDSVLDIIERQSRPTSEEIKKLQDFDLIWQTLGGLSIFFDNLREQVTTTDITDIDRATSSVTLQKLRDRLRERGEMFEM</sequence>
<dbReference type="EMBL" id="CYSD01000017">
    <property type="protein sequence ID" value="CUH77016.1"/>
    <property type="molecule type" value="Genomic_DNA"/>
</dbReference>
<evidence type="ECO:0000313" key="3">
    <source>
        <dbReference type="Proteomes" id="UP000052022"/>
    </source>
</evidence>
<evidence type="ECO:0000313" key="2">
    <source>
        <dbReference type="EMBL" id="CUH77016.1"/>
    </source>
</evidence>
<evidence type="ECO:0000256" key="1">
    <source>
        <dbReference type="SAM" id="Coils"/>
    </source>
</evidence>
<dbReference type="Proteomes" id="UP000052022">
    <property type="component" value="Unassembled WGS sequence"/>
</dbReference>
<feature type="coiled-coil region" evidence="1">
    <location>
        <begin position="13"/>
        <end position="40"/>
    </location>
</feature>
<dbReference type="RefSeq" id="WP_058289286.1">
    <property type="nucleotide sequence ID" value="NZ_CYSD01000017.1"/>
</dbReference>
<dbReference type="AlphaFoldDB" id="A0A0P1G5I5"/>
<dbReference type="STRING" id="928856.SAMN04488049_1194"/>
<accession>A0A0P1G5I5</accession>
<proteinExistence type="predicted"/>
<reference evidence="2 3" key="1">
    <citation type="submission" date="2015-09" db="EMBL/GenBank/DDBJ databases">
        <authorList>
            <consortium name="Swine Surveillance"/>
        </authorList>
    </citation>
    <scope>NUCLEOTIDE SEQUENCE [LARGE SCALE GENOMIC DNA]</scope>
    <source>
        <strain evidence="2 3">CECT 7557</strain>
    </source>
</reference>
<keyword evidence="1" id="KW-0175">Coiled coil</keyword>
<organism evidence="2 3">
    <name type="scientific">Tritonibacter multivorans</name>
    <dbReference type="NCBI Taxonomy" id="928856"/>
    <lineage>
        <taxon>Bacteria</taxon>
        <taxon>Pseudomonadati</taxon>
        <taxon>Pseudomonadota</taxon>
        <taxon>Alphaproteobacteria</taxon>
        <taxon>Rhodobacterales</taxon>
        <taxon>Paracoccaceae</taxon>
        <taxon>Tritonibacter</taxon>
    </lineage>
</organism>
<keyword evidence="3" id="KW-1185">Reference proteome</keyword>
<name>A0A0P1G5I5_9RHOB</name>
<protein>
    <submittedName>
        <fullName evidence="2">Uncharacterized protein</fullName>
    </submittedName>
</protein>